<comment type="caution">
    <text evidence="1">The sequence shown here is derived from an EMBL/GenBank/DDBJ whole genome shotgun (WGS) entry which is preliminary data.</text>
</comment>
<proteinExistence type="predicted"/>
<keyword evidence="2" id="KW-1185">Reference proteome</keyword>
<dbReference type="RefSeq" id="WP_212998188.1">
    <property type="nucleotide sequence ID" value="NZ_BAAATW010000007.1"/>
</dbReference>
<organism evidence="1 2">
    <name type="scientific">Winogradskya consettensis</name>
    <dbReference type="NCBI Taxonomy" id="113560"/>
    <lineage>
        <taxon>Bacteria</taxon>
        <taxon>Bacillati</taxon>
        <taxon>Actinomycetota</taxon>
        <taxon>Actinomycetes</taxon>
        <taxon>Micromonosporales</taxon>
        <taxon>Micromonosporaceae</taxon>
        <taxon>Winogradskya</taxon>
    </lineage>
</organism>
<sequence length="214" mass="22844">MDPDRVRTVVLADALPPAFEAACLVRCTEVAGLPGRRRPQQALASPPVVAPRGVLAEFDQPAAAARLTALLTGLGFPARHDVHSGGNRWSYDVQRVLLPESRRAAATAMMATAWRQGRQSLLDATPLGGSSPRHTQRLALAYTAWRAVLLAGGRRRRTDRVRVHLGNHDLATVLVRAARLLEVRAEVISRPGCLMVAVPAADAAVLGAPELVSA</sequence>
<dbReference type="EMBL" id="BOQP01000016">
    <property type="protein sequence ID" value="GIM73213.1"/>
    <property type="molecule type" value="Genomic_DNA"/>
</dbReference>
<accession>A0A919VXZ1</accession>
<name>A0A919VXZ1_9ACTN</name>
<reference evidence="1" key="1">
    <citation type="submission" date="2021-03" db="EMBL/GenBank/DDBJ databases">
        <title>Whole genome shotgun sequence of Actinoplanes consettensis NBRC 14913.</title>
        <authorList>
            <person name="Komaki H."/>
            <person name="Tamura T."/>
        </authorList>
    </citation>
    <scope>NUCLEOTIDE SEQUENCE</scope>
    <source>
        <strain evidence="1">NBRC 14913</strain>
    </source>
</reference>
<dbReference type="Proteomes" id="UP000680865">
    <property type="component" value="Unassembled WGS sequence"/>
</dbReference>
<dbReference type="AlphaFoldDB" id="A0A919VXZ1"/>
<evidence type="ECO:0000313" key="2">
    <source>
        <dbReference type="Proteomes" id="UP000680865"/>
    </source>
</evidence>
<gene>
    <name evidence="1" type="ORF">Aco04nite_34190</name>
</gene>
<protein>
    <submittedName>
        <fullName evidence="1">Uncharacterized protein</fullName>
    </submittedName>
</protein>
<evidence type="ECO:0000313" key="1">
    <source>
        <dbReference type="EMBL" id="GIM73213.1"/>
    </source>
</evidence>